<organism evidence="1 2">
    <name type="scientific">Xenopus laevis</name>
    <name type="common">African clawed frog</name>
    <dbReference type="NCBI Taxonomy" id="8355"/>
    <lineage>
        <taxon>Eukaryota</taxon>
        <taxon>Metazoa</taxon>
        <taxon>Chordata</taxon>
        <taxon>Craniata</taxon>
        <taxon>Vertebrata</taxon>
        <taxon>Euteleostomi</taxon>
        <taxon>Amphibia</taxon>
        <taxon>Batrachia</taxon>
        <taxon>Anura</taxon>
        <taxon>Pipoidea</taxon>
        <taxon>Pipidae</taxon>
        <taxon>Xenopodinae</taxon>
        <taxon>Xenopus</taxon>
        <taxon>Xenopus</taxon>
    </lineage>
</organism>
<accession>A0A974CWH5</accession>
<proteinExistence type="predicted"/>
<evidence type="ECO:0000313" key="2">
    <source>
        <dbReference type="Proteomes" id="UP000694892"/>
    </source>
</evidence>
<gene>
    <name evidence="1" type="ORF">XELAEV_18028024mg</name>
</gene>
<reference evidence="2" key="1">
    <citation type="journal article" date="2016" name="Nature">
        <title>Genome evolution in the allotetraploid frog Xenopus laevis.</title>
        <authorList>
            <person name="Session A.M."/>
            <person name="Uno Y."/>
            <person name="Kwon T."/>
            <person name="Chapman J.A."/>
            <person name="Toyoda A."/>
            <person name="Takahashi S."/>
            <person name="Fukui A."/>
            <person name="Hikosaka A."/>
            <person name="Suzuki A."/>
            <person name="Kondo M."/>
            <person name="van Heeringen S.J."/>
            <person name="Quigley I."/>
            <person name="Heinz S."/>
            <person name="Ogino H."/>
            <person name="Ochi H."/>
            <person name="Hellsten U."/>
            <person name="Lyons J.B."/>
            <person name="Simakov O."/>
            <person name="Putnam N."/>
            <person name="Stites J."/>
            <person name="Kuroki Y."/>
            <person name="Tanaka T."/>
            <person name="Michiue T."/>
            <person name="Watanabe M."/>
            <person name="Bogdanovic O."/>
            <person name="Lister R."/>
            <person name="Georgiou G."/>
            <person name="Paranjpe S.S."/>
            <person name="van Kruijsbergen I."/>
            <person name="Shu S."/>
            <person name="Carlson J."/>
            <person name="Kinoshita T."/>
            <person name="Ohta Y."/>
            <person name="Mawaribuchi S."/>
            <person name="Jenkins J."/>
            <person name="Grimwood J."/>
            <person name="Schmutz J."/>
            <person name="Mitros T."/>
            <person name="Mozaffari S.V."/>
            <person name="Suzuki Y."/>
            <person name="Haramoto Y."/>
            <person name="Yamamoto T.S."/>
            <person name="Takagi C."/>
            <person name="Heald R."/>
            <person name="Miller K."/>
            <person name="Haudenschild C."/>
            <person name="Kitzman J."/>
            <person name="Nakayama T."/>
            <person name="Izutsu Y."/>
            <person name="Robert J."/>
            <person name="Fortriede J."/>
            <person name="Burns K."/>
            <person name="Lotay V."/>
            <person name="Karimi K."/>
            <person name="Yasuoka Y."/>
            <person name="Dichmann D.S."/>
            <person name="Flajnik M.F."/>
            <person name="Houston D.W."/>
            <person name="Shendure J."/>
            <person name="DuPasquier L."/>
            <person name="Vize P.D."/>
            <person name="Zorn A.M."/>
            <person name="Ito M."/>
            <person name="Marcotte E.M."/>
            <person name="Wallingford J.B."/>
            <person name="Ito Y."/>
            <person name="Asashima M."/>
            <person name="Ueno N."/>
            <person name="Matsuda Y."/>
            <person name="Veenstra G.J."/>
            <person name="Fujiyama A."/>
            <person name="Harland R.M."/>
            <person name="Taira M."/>
            <person name="Rokhsar D.S."/>
        </authorList>
    </citation>
    <scope>NUCLEOTIDE SEQUENCE [LARGE SCALE GENOMIC DNA]</scope>
    <source>
        <strain evidence="2">J</strain>
    </source>
</reference>
<protein>
    <submittedName>
        <fullName evidence="1">Uncharacterized protein</fullName>
    </submittedName>
</protein>
<name>A0A974CWH5_XENLA</name>
<dbReference type="AlphaFoldDB" id="A0A974CWH5"/>
<dbReference type="Proteomes" id="UP000694892">
    <property type="component" value="Chromosome 5L"/>
</dbReference>
<feature type="non-terminal residue" evidence="1">
    <location>
        <position position="77"/>
    </location>
</feature>
<dbReference type="EMBL" id="CM004474">
    <property type="protein sequence ID" value="OCT81209.1"/>
    <property type="molecule type" value="Genomic_DNA"/>
</dbReference>
<sequence length="77" mass="8755">MEEYRDSTSQLTTYVPLSTLISDNLRSKSPVSFIYEGSEVTNLRNFVSMYLLACSQMLPLPDTMGRPGGLCRFLWIL</sequence>
<evidence type="ECO:0000313" key="1">
    <source>
        <dbReference type="EMBL" id="OCT81209.1"/>
    </source>
</evidence>